<reference evidence="2" key="1">
    <citation type="submission" date="2020-05" db="EMBL/GenBank/DDBJ databases">
        <title>Mycena genomes resolve the evolution of fungal bioluminescence.</title>
        <authorList>
            <person name="Tsai I.J."/>
        </authorList>
    </citation>
    <scope>NUCLEOTIDE SEQUENCE</scope>
    <source>
        <strain evidence="2">CCC161011</strain>
    </source>
</reference>
<keyword evidence="3" id="KW-1185">Reference proteome</keyword>
<gene>
    <name evidence="2" type="ORF">MVEN_01652700</name>
</gene>
<evidence type="ECO:0000313" key="2">
    <source>
        <dbReference type="EMBL" id="KAF7344903.1"/>
    </source>
</evidence>
<evidence type="ECO:0000313" key="3">
    <source>
        <dbReference type="Proteomes" id="UP000620124"/>
    </source>
</evidence>
<organism evidence="2 3">
    <name type="scientific">Mycena venus</name>
    <dbReference type="NCBI Taxonomy" id="2733690"/>
    <lineage>
        <taxon>Eukaryota</taxon>
        <taxon>Fungi</taxon>
        <taxon>Dikarya</taxon>
        <taxon>Basidiomycota</taxon>
        <taxon>Agaricomycotina</taxon>
        <taxon>Agaricomycetes</taxon>
        <taxon>Agaricomycetidae</taxon>
        <taxon>Agaricales</taxon>
        <taxon>Marasmiineae</taxon>
        <taxon>Mycenaceae</taxon>
        <taxon>Mycena</taxon>
    </lineage>
</organism>
<name>A0A8H6XP46_9AGAR</name>
<comment type="caution">
    <text evidence="2">The sequence shown here is derived from an EMBL/GenBank/DDBJ whole genome shotgun (WGS) entry which is preliminary data.</text>
</comment>
<dbReference type="Proteomes" id="UP000620124">
    <property type="component" value="Unassembled WGS sequence"/>
</dbReference>
<evidence type="ECO:0000256" key="1">
    <source>
        <dbReference type="SAM" id="SignalP"/>
    </source>
</evidence>
<feature type="chain" id="PRO_5033990865" evidence="1">
    <location>
        <begin position="20"/>
        <end position="191"/>
    </location>
</feature>
<feature type="signal peptide" evidence="1">
    <location>
        <begin position="1"/>
        <end position="19"/>
    </location>
</feature>
<dbReference type="AlphaFoldDB" id="A0A8H6XP46"/>
<accession>A0A8H6XP46</accession>
<dbReference type="OrthoDB" id="3038006at2759"/>
<keyword evidence="1" id="KW-0732">Signal</keyword>
<sequence length="191" mass="20704">MRFLTPLLYVFVAASSVLALTPQEIINTLNDLRYQANAITPKLEKLYDPKVQSTLQDVLDSKAPLDALTADYIQFGYDVGTTEGQVLDQSTANALADAAKQHSQALSTMGVALARGLFTYDRYSHDLYEKGCKDGVEIGLDAIALFSVLGVKFPNTITTVVVEGLLEVVRVPLQQLSAAECFVPILPPIAI</sequence>
<dbReference type="EMBL" id="JACAZI010000014">
    <property type="protein sequence ID" value="KAF7344903.1"/>
    <property type="molecule type" value="Genomic_DNA"/>
</dbReference>
<proteinExistence type="predicted"/>
<protein>
    <submittedName>
        <fullName evidence="2">Uncharacterized protein</fullName>
    </submittedName>
</protein>